<reference evidence="1 2" key="1">
    <citation type="journal article" date="2023" name="Sci. Data">
        <title>Genome assembly of the Korean intertidal mud-creeper Batillaria attramentaria.</title>
        <authorList>
            <person name="Patra A.K."/>
            <person name="Ho P.T."/>
            <person name="Jun S."/>
            <person name="Lee S.J."/>
            <person name="Kim Y."/>
            <person name="Won Y.J."/>
        </authorList>
    </citation>
    <scope>NUCLEOTIDE SEQUENCE [LARGE SCALE GENOMIC DNA]</scope>
    <source>
        <strain evidence="1">Wonlab-2016</strain>
    </source>
</reference>
<accession>A0ABD0LQE6</accession>
<gene>
    <name evidence="1" type="ORF">BaRGS_00007114</name>
</gene>
<protein>
    <submittedName>
        <fullName evidence="1">Uncharacterized protein</fullName>
    </submittedName>
</protein>
<dbReference type="EMBL" id="JACVVK020000030">
    <property type="protein sequence ID" value="KAK7501683.1"/>
    <property type="molecule type" value="Genomic_DNA"/>
</dbReference>
<dbReference type="Proteomes" id="UP001519460">
    <property type="component" value="Unassembled WGS sequence"/>
</dbReference>
<keyword evidence="2" id="KW-1185">Reference proteome</keyword>
<comment type="caution">
    <text evidence="1">The sequence shown here is derived from an EMBL/GenBank/DDBJ whole genome shotgun (WGS) entry which is preliminary data.</text>
</comment>
<sequence length="226" mass="25392">MEQSTLIILPPTLPVTPSLLSSTLAEVEGMQKHVLFPRAMLKKITEMAPEVTSGLLNDLVIAGKFLGFIPRLDITNENTSSTSLGMGTGFSFPRSAKLKKNSGCVLWEQLQLGVIYFICLIQKKILHSFVRYPERRWISRRKELTAIPKSVAAREITYKLPYERVIVWKKSAEAYELSPLARGYSPEIDLARTLLINCLDRVKCVQTRTRASLSVFKPNLHSLSAS</sequence>
<name>A0ABD0LQE6_9CAEN</name>
<proteinExistence type="predicted"/>
<evidence type="ECO:0000313" key="2">
    <source>
        <dbReference type="Proteomes" id="UP001519460"/>
    </source>
</evidence>
<evidence type="ECO:0000313" key="1">
    <source>
        <dbReference type="EMBL" id="KAK7501683.1"/>
    </source>
</evidence>
<dbReference type="AlphaFoldDB" id="A0ABD0LQE6"/>
<organism evidence="1 2">
    <name type="scientific">Batillaria attramentaria</name>
    <dbReference type="NCBI Taxonomy" id="370345"/>
    <lineage>
        <taxon>Eukaryota</taxon>
        <taxon>Metazoa</taxon>
        <taxon>Spiralia</taxon>
        <taxon>Lophotrochozoa</taxon>
        <taxon>Mollusca</taxon>
        <taxon>Gastropoda</taxon>
        <taxon>Caenogastropoda</taxon>
        <taxon>Sorbeoconcha</taxon>
        <taxon>Cerithioidea</taxon>
        <taxon>Batillariidae</taxon>
        <taxon>Batillaria</taxon>
    </lineage>
</organism>